<dbReference type="GO" id="GO:0005789">
    <property type="term" value="C:endoplasmic reticulum membrane"/>
    <property type="evidence" value="ECO:0007669"/>
    <property type="project" value="UniProtKB-SubCell"/>
</dbReference>
<dbReference type="PANTHER" id="PTHR15048">
    <property type="entry name" value="STARCH-BINDING DOMAIN-CONTAINING PROTEIN 1"/>
    <property type="match status" value="1"/>
</dbReference>
<dbReference type="SUPFAM" id="SSF49452">
    <property type="entry name" value="Starch-binding domain-like"/>
    <property type="match status" value="1"/>
</dbReference>
<comment type="subcellular location">
    <subcellularLocation>
        <location evidence="2">Cell membrane</location>
        <location evidence="2">Sarcolemma</location>
        <location evidence="2">T-tubule</location>
    </subcellularLocation>
    <subcellularLocation>
        <location evidence="1">Endoplasmic reticulum membrane</location>
        <topology evidence="1">Single-pass type III membrane protein</topology>
    </subcellularLocation>
    <subcellularLocation>
        <location evidence="4">Preautophagosomal structure membrane</location>
        <topology evidence="4">Single-pass type III membrane protein</topology>
    </subcellularLocation>
</comment>
<evidence type="ECO:0000256" key="6">
    <source>
        <dbReference type="ARBA" id="ARBA00073038"/>
    </source>
</evidence>
<sequence>MLGGYDVYLLLGTLVVLTAWVLFIVLKNVLGNRSPGHGDGEPVATKGDAAADMSFFRDGNATDEPQEDNSKPSEPTERPCSQDVNQEGLHHPCSDPNTEPLLPSAKVRHVFAGSDERECFILPTANHLVSKEIGDGAWKKSANADSGVKAAWDGGSEKTEISIMEATMNDNEWLKAQDACDAHLENKVAVESATAATTAATASCDPETDHLAKKVAAVSPMQQNVGVTFRVHYITHLPSQLIAVTGNSKELGNWESYVPLKQEKDGFWSDCVALLPEGQVEWKFIVVEDGKVGRWEECHNRSLETGHDDLYVHKWWGYH</sequence>
<evidence type="ECO:0000256" key="2">
    <source>
        <dbReference type="ARBA" id="ARBA00024012"/>
    </source>
</evidence>
<dbReference type="GO" id="GO:0034045">
    <property type="term" value="C:phagophore assembly site membrane"/>
    <property type="evidence" value="ECO:0007669"/>
    <property type="project" value="UniProtKB-SubCell"/>
</dbReference>
<dbReference type="Pfam" id="PF00686">
    <property type="entry name" value="CBM_20"/>
    <property type="match status" value="1"/>
</dbReference>
<feature type="domain" description="CBM20" evidence="11">
    <location>
        <begin position="219"/>
        <end position="318"/>
    </location>
</feature>
<gene>
    <name evidence="12" type="primary">stbd1</name>
</gene>
<evidence type="ECO:0000256" key="7">
    <source>
        <dbReference type="ARBA" id="ARBA00075794"/>
    </source>
</evidence>
<accession>A0A8C4SPK8</accession>
<evidence type="ECO:0000256" key="8">
    <source>
        <dbReference type="ARBA" id="ARBA00076001"/>
    </source>
</evidence>
<keyword evidence="10" id="KW-0812">Transmembrane</keyword>
<reference evidence="12" key="3">
    <citation type="submission" date="2025-09" db="UniProtKB">
        <authorList>
            <consortium name="Ensembl"/>
        </authorList>
    </citation>
    <scope>IDENTIFICATION</scope>
</reference>
<dbReference type="AlphaFoldDB" id="A0A8C4SPK8"/>
<dbReference type="OrthoDB" id="6123450at2759"/>
<evidence type="ECO:0000256" key="5">
    <source>
        <dbReference type="ARBA" id="ARBA00062412"/>
    </source>
</evidence>
<feature type="transmembrane region" description="Helical" evidence="10">
    <location>
        <begin position="7"/>
        <end position="26"/>
    </location>
</feature>
<dbReference type="GeneTree" id="ENSGT00390000007731"/>
<evidence type="ECO:0000256" key="3">
    <source>
        <dbReference type="ARBA" id="ARBA00053886"/>
    </source>
</evidence>
<evidence type="ECO:0000256" key="4">
    <source>
        <dbReference type="ARBA" id="ARBA00060405"/>
    </source>
</evidence>
<dbReference type="GO" id="GO:0030315">
    <property type="term" value="C:T-tubule"/>
    <property type="evidence" value="ECO:0007669"/>
    <property type="project" value="UniProtKB-SubCell"/>
</dbReference>
<feature type="compositionally biased region" description="Basic and acidic residues" evidence="9">
    <location>
        <begin position="68"/>
        <end position="77"/>
    </location>
</feature>
<evidence type="ECO:0000259" key="11">
    <source>
        <dbReference type="PROSITE" id="PS51166"/>
    </source>
</evidence>
<dbReference type="GeneID" id="114660980"/>
<name>A0A8C4SPK8_ERPCA</name>
<dbReference type="PANTHER" id="PTHR15048:SF0">
    <property type="entry name" value="STARCH-BINDING DOMAIN-CONTAINING PROTEIN 1"/>
    <property type="match status" value="1"/>
</dbReference>
<keyword evidence="10" id="KW-1133">Transmembrane helix</keyword>
<evidence type="ECO:0000256" key="9">
    <source>
        <dbReference type="SAM" id="MobiDB-lite"/>
    </source>
</evidence>
<dbReference type="Proteomes" id="UP000694620">
    <property type="component" value="Chromosome 11"/>
</dbReference>
<dbReference type="CTD" id="8987"/>
<reference evidence="12" key="2">
    <citation type="submission" date="2025-08" db="UniProtKB">
        <authorList>
            <consortium name="Ensembl"/>
        </authorList>
    </citation>
    <scope>IDENTIFICATION</scope>
</reference>
<feature type="region of interest" description="Disordered" evidence="9">
    <location>
        <begin position="56"/>
        <end position="100"/>
    </location>
</feature>
<evidence type="ECO:0000256" key="10">
    <source>
        <dbReference type="SAM" id="Phobius"/>
    </source>
</evidence>
<evidence type="ECO:0000256" key="1">
    <source>
        <dbReference type="ARBA" id="ARBA00004643"/>
    </source>
</evidence>
<proteinExistence type="predicted"/>
<dbReference type="RefSeq" id="XP_028669865.1">
    <property type="nucleotide sequence ID" value="XM_028814032.2"/>
</dbReference>
<comment type="function">
    <text evidence="3">Acts as a cargo receptor for glycogen. Delivers its cargo to an autophagic pathway called glycophagy, resulting in the transport of glycogen to lysosomes.</text>
</comment>
<dbReference type="InterPro" id="IPR013783">
    <property type="entry name" value="Ig-like_fold"/>
</dbReference>
<protein>
    <recommendedName>
        <fullName evidence="6">Starch-binding domain-containing protein 1</fullName>
    </recommendedName>
    <alternativeName>
        <fullName evidence="7">Genethonin-1</fullName>
    </alternativeName>
    <alternativeName>
        <fullName evidence="8">Glycophagy cargo receptor stbd1</fullName>
    </alternativeName>
</protein>
<keyword evidence="10" id="KW-0472">Membrane</keyword>
<dbReference type="GO" id="GO:2001070">
    <property type="term" value="F:starch binding"/>
    <property type="evidence" value="ECO:0007669"/>
    <property type="project" value="InterPro"/>
</dbReference>
<dbReference type="InterPro" id="IPR013784">
    <property type="entry name" value="Carb-bd-like_fold"/>
</dbReference>
<evidence type="ECO:0000313" key="13">
    <source>
        <dbReference type="Proteomes" id="UP000694620"/>
    </source>
</evidence>
<dbReference type="GO" id="GO:0061723">
    <property type="term" value="P:glycophagy"/>
    <property type="evidence" value="ECO:0007669"/>
    <property type="project" value="UniProtKB-ARBA"/>
</dbReference>
<dbReference type="SMART" id="SM01065">
    <property type="entry name" value="CBM_2"/>
    <property type="match status" value="1"/>
</dbReference>
<dbReference type="InterPro" id="IPR002044">
    <property type="entry name" value="CBM20"/>
</dbReference>
<organism evidence="12 13">
    <name type="scientific">Erpetoichthys calabaricus</name>
    <name type="common">Rope fish</name>
    <name type="synonym">Calamoichthys calabaricus</name>
    <dbReference type="NCBI Taxonomy" id="27687"/>
    <lineage>
        <taxon>Eukaryota</taxon>
        <taxon>Metazoa</taxon>
        <taxon>Chordata</taxon>
        <taxon>Craniata</taxon>
        <taxon>Vertebrata</taxon>
        <taxon>Euteleostomi</taxon>
        <taxon>Actinopterygii</taxon>
        <taxon>Polypteriformes</taxon>
        <taxon>Polypteridae</taxon>
        <taxon>Erpetoichthys</taxon>
    </lineage>
</organism>
<dbReference type="Gene3D" id="2.60.40.10">
    <property type="entry name" value="Immunoglobulins"/>
    <property type="match status" value="1"/>
</dbReference>
<keyword evidence="13" id="KW-1185">Reference proteome</keyword>
<reference evidence="12" key="1">
    <citation type="submission" date="2021-06" db="EMBL/GenBank/DDBJ databases">
        <authorList>
            <consortium name="Wellcome Sanger Institute Data Sharing"/>
        </authorList>
    </citation>
    <scope>NUCLEOTIDE SEQUENCE [LARGE SCALE GENOMIC DNA]</scope>
</reference>
<comment type="subunit">
    <text evidence="5">Interacts with the ATG8 family proteins GABARAP and GABARAPL1. Interacts with several glycogen-associated proteins, such as GYS2 (liver glycogen synthase), GDE (glycogen debranching enzyme), GBE1 (glycogen branching enzyme 1) and EPM2A (Laforin).</text>
</comment>
<dbReference type="Ensembl" id="ENSECRT00000020208.1">
    <property type="protein sequence ID" value="ENSECRP00000019790.1"/>
    <property type="gene ID" value="ENSECRG00000013257.1"/>
</dbReference>
<evidence type="ECO:0000313" key="12">
    <source>
        <dbReference type="Ensembl" id="ENSECRP00000019790.1"/>
    </source>
</evidence>
<dbReference type="FunFam" id="2.60.40.10:FF:000552">
    <property type="entry name" value="Related to glucoamylase"/>
    <property type="match status" value="1"/>
</dbReference>
<dbReference type="PROSITE" id="PS51166">
    <property type="entry name" value="CBM20"/>
    <property type="match status" value="1"/>
</dbReference>